<feature type="region of interest" description="Disordered" evidence="1">
    <location>
        <begin position="127"/>
        <end position="166"/>
    </location>
</feature>
<evidence type="ECO:0000256" key="1">
    <source>
        <dbReference type="SAM" id="MobiDB-lite"/>
    </source>
</evidence>
<accession>A0A843VIK8</accession>
<keyword evidence="2" id="KW-0812">Transmembrane</keyword>
<reference evidence="3" key="1">
    <citation type="submission" date="2017-07" db="EMBL/GenBank/DDBJ databases">
        <title>Taro Niue Genome Assembly and Annotation.</title>
        <authorList>
            <person name="Atibalentja N."/>
            <person name="Keating K."/>
            <person name="Fields C.J."/>
        </authorList>
    </citation>
    <scope>NUCLEOTIDE SEQUENCE</scope>
    <source>
        <strain evidence="3">Niue_2</strain>
        <tissue evidence="3">Leaf</tissue>
    </source>
</reference>
<comment type="caution">
    <text evidence="3">The sequence shown here is derived from an EMBL/GenBank/DDBJ whole genome shotgun (WGS) entry which is preliminary data.</text>
</comment>
<keyword evidence="4" id="KW-1185">Reference proteome</keyword>
<evidence type="ECO:0000256" key="2">
    <source>
        <dbReference type="SAM" id="Phobius"/>
    </source>
</evidence>
<keyword evidence="2" id="KW-1133">Transmembrane helix</keyword>
<organism evidence="3 4">
    <name type="scientific">Colocasia esculenta</name>
    <name type="common">Wild taro</name>
    <name type="synonym">Arum esculentum</name>
    <dbReference type="NCBI Taxonomy" id="4460"/>
    <lineage>
        <taxon>Eukaryota</taxon>
        <taxon>Viridiplantae</taxon>
        <taxon>Streptophyta</taxon>
        <taxon>Embryophyta</taxon>
        <taxon>Tracheophyta</taxon>
        <taxon>Spermatophyta</taxon>
        <taxon>Magnoliopsida</taxon>
        <taxon>Liliopsida</taxon>
        <taxon>Araceae</taxon>
        <taxon>Aroideae</taxon>
        <taxon>Colocasieae</taxon>
        <taxon>Colocasia</taxon>
    </lineage>
</organism>
<gene>
    <name evidence="3" type="ORF">Taro_031325</name>
</gene>
<proteinExistence type="predicted"/>
<evidence type="ECO:0000313" key="3">
    <source>
        <dbReference type="EMBL" id="MQL98612.1"/>
    </source>
</evidence>
<dbReference type="Proteomes" id="UP000652761">
    <property type="component" value="Unassembled WGS sequence"/>
</dbReference>
<protein>
    <submittedName>
        <fullName evidence="3">Uncharacterized protein</fullName>
    </submittedName>
</protein>
<dbReference type="AlphaFoldDB" id="A0A843VIK8"/>
<feature type="non-terminal residue" evidence="3">
    <location>
        <position position="1"/>
    </location>
</feature>
<feature type="transmembrane region" description="Helical" evidence="2">
    <location>
        <begin position="6"/>
        <end position="26"/>
    </location>
</feature>
<feature type="compositionally biased region" description="Polar residues" evidence="1">
    <location>
        <begin position="149"/>
        <end position="158"/>
    </location>
</feature>
<keyword evidence="2" id="KW-0472">Membrane</keyword>
<sequence>AYDVDATWSAIVFWFPGLQGDVLVVLGARRRWPFRREDPNGSALLLEVPMVFSMLPSPCGCVLYRVLGWSPRGLHQIPSSAENMTAIEVAMMSRPARPPQHHRDALERRDLIATAWAAAIVSRQGWASQQGRDGPMRRDYNRGMKVLRSETSQQQQVSRLAEETGR</sequence>
<dbReference type="EMBL" id="NMUH01002215">
    <property type="protein sequence ID" value="MQL98612.1"/>
    <property type="molecule type" value="Genomic_DNA"/>
</dbReference>
<name>A0A843VIK8_COLES</name>
<evidence type="ECO:0000313" key="4">
    <source>
        <dbReference type="Proteomes" id="UP000652761"/>
    </source>
</evidence>